<protein>
    <submittedName>
        <fullName evidence="2">Uncharacterized protein</fullName>
    </submittedName>
</protein>
<accession>A0A7S2EVN7</accession>
<gene>
    <name evidence="2" type="ORF">OSIN01602_LOCUS18665</name>
</gene>
<feature type="region of interest" description="Disordered" evidence="1">
    <location>
        <begin position="43"/>
        <end position="72"/>
    </location>
</feature>
<dbReference type="AlphaFoldDB" id="A0A7S2EVN7"/>
<proteinExistence type="predicted"/>
<reference evidence="2" key="1">
    <citation type="submission" date="2021-01" db="EMBL/GenBank/DDBJ databases">
        <authorList>
            <person name="Corre E."/>
            <person name="Pelletier E."/>
            <person name="Niang G."/>
            <person name="Scheremetjew M."/>
            <person name="Finn R."/>
            <person name="Kale V."/>
            <person name="Holt S."/>
            <person name="Cochrane G."/>
            <person name="Meng A."/>
            <person name="Brown T."/>
            <person name="Cohen L."/>
        </authorList>
    </citation>
    <scope>NUCLEOTIDE SEQUENCE</scope>
    <source>
        <strain evidence="2">Grunow 1884</strain>
    </source>
</reference>
<evidence type="ECO:0000313" key="2">
    <source>
        <dbReference type="EMBL" id="CAD9356894.1"/>
    </source>
</evidence>
<evidence type="ECO:0000256" key="1">
    <source>
        <dbReference type="SAM" id="MobiDB-lite"/>
    </source>
</evidence>
<dbReference type="EMBL" id="HBGO01032403">
    <property type="protein sequence ID" value="CAD9356894.1"/>
    <property type="molecule type" value="Transcribed_RNA"/>
</dbReference>
<organism evidence="2">
    <name type="scientific">Trieres chinensis</name>
    <name type="common">Marine centric diatom</name>
    <name type="synonym">Odontella sinensis</name>
    <dbReference type="NCBI Taxonomy" id="1514140"/>
    <lineage>
        <taxon>Eukaryota</taxon>
        <taxon>Sar</taxon>
        <taxon>Stramenopiles</taxon>
        <taxon>Ochrophyta</taxon>
        <taxon>Bacillariophyta</taxon>
        <taxon>Mediophyceae</taxon>
        <taxon>Biddulphiophycidae</taxon>
        <taxon>Eupodiscales</taxon>
        <taxon>Parodontellaceae</taxon>
        <taxon>Trieres</taxon>
    </lineage>
</organism>
<name>A0A7S2EVN7_TRICV</name>
<sequence length="118" mass="13235">MAFFRKAADVAHKTAVTGLFGLFLWGGYNLGGQVLEGWREKQHRESLQAGAGGGGAAAARKAAEESHPQAGVIQMLRDKAKEEYSKYYDIGHREWYDKEDDSYLKNLPKPKDYENKRG</sequence>